<gene>
    <name evidence="5" type="ORF">EJ04DRAFT_574998</name>
</gene>
<evidence type="ECO:0000313" key="6">
    <source>
        <dbReference type="Proteomes" id="UP000799444"/>
    </source>
</evidence>
<dbReference type="Pfam" id="PF17100">
    <property type="entry name" value="NACHT_N"/>
    <property type="match status" value="1"/>
</dbReference>
<evidence type="ECO:0000313" key="5">
    <source>
        <dbReference type="EMBL" id="KAF2736971.1"/>
    </source>
</evidence>
<dbReference type="SUPFAM" id="SSF52540">
    <property type="entry name" value="P-loop containing nucleoside triphosphate hydrolases"/>
    <property type="match status" value="1"/>
</dbReference>
<keyword evidence="2" id="KW-0040">ANK repeat</keyword>
<dbReference type="Pfam" id="PF24883">
    <property type="entry name" value="NPHP3_N"/>
    <property type="match status" value="1"/>
</dbReference>
<evidence type="ECO:0000259" key="4">
    <source>
        <dbReference type="Pfam" id="PF24883"/>
    </source>
</evidence>
<evidence type="ECO:0008006" key="7">
    <source>
        <dbReference type="Google" id="ProtNLM"/>
    </source>
</evidence>
<dbReference type="SMART" id="SM00248">
    <property type="entry name" value="ANK"/>
    <property type="match status" value="9"/>
</dbReference>
<accession>A0A9P4R5S1</accession>
<feature type="domain" description="Nephrocystin 3-like N-terminal" evidence="4">
    <location>
        <begin position="311"/>
        <end position="480"/>
    </location>
</feature>
<evidence type="ECO:0000256" key="1">
    <source>
        <dbReference type="ARBA" id="ARBA00022737"/>
    </source>
</evidence>
<dbReference type="OrthoDB" id="539213at2759"/>
<feature type="repeat" description="ANK" evidence="2">
    <location>
        <begin position="1144"/>
        <end position="1178"/>
    </location>
</feature>
<reference evidence="5" key="1">
    <citation type="journal article" date="2020" name="Stud. Mycol.">
        <title>101 Dothideomycetes genomes: a test case for predicting lifestyles and emergence of pathogens.</title>
        <authorList>
            <person name="Haridas S."/>
            <person name="Albert R."/>
            <person name="Binder M."/>
            <person name="Bloem J."/>
            <person name="Labutti K."/>
            <person name="Salamov A."/>
            <person name="Andreopoulos B."/>
            <person name="Baker S."/>
            <person name="Barry K."/>
            <person name="Bills G."/>
            <person name="Bluhm B."/>
            <person name="Cannon C."/>
            <person name="Castanera R."/>
            <person name="Culley D."/>
            <person name="Daum C."/>
            <person name="Ezra D."/>
            <person name="Gonzalez J."/>
            <person name="Henrissat B."/>
            <person name="Kuo A."/>
            <person name="Liang C."/>
            <person name="Lipzen A."/>
            <person name="Lutzoni F."/>
            <person name="Magnuson J."/>
            <person name="Mondo S."/>
            <person name="Nolan M."/>
            <person name="Ohm R."/>
            <person name="Pangilinan J."/>
            <person name="Park H.-J."/>
            <person name="Ramirez L."/>
            <person name="Alfaro M."/>
            <person name="Sun H."/>
            <person name="Tritt A."/>
            <person name="Yoshinaga Y."/>
            <person name="Zwiers L.-H."/>
            <person name="Turgeon B."/>
            <person name="Goodwin S."/>
            <person name="Spatafora J."/>
            <person name="Crous P."/>
            <person name="Grigoriev I."/>
        </authorList>
    </citation>
    <scope>NUCLEOTIDE SEQUENCE</scope>
    <source>
        <strain evidence="5">CBS 125425</strain>
    </source>
</reference>
<dbReference type="Pfam" id="PF00023">
    <property type="entry name" value="Ank"/>
    <property type="match status" value="1"/>
</dbReference>
<keyword evidence="1" id="KW-0677">Repeat</keyword>
<dbReference type="Gene3D" id="1.25.40.20">
    <property type="entry name" value="Ankyrin repeat-containing domain"/>
    <property type="match status" value="3"/>
</dbReference>
<dbReference type="PANTHER" id="PTHR10039">
    <property type="entry name" value="AMELOGENIN"/>
    <property type="match status" value="1"/>
</dbReference>
<dbReference type="PROSITE" id="PS50297">
    <property type="entry name" value="ANK_REP_REGION"/>
    <property type="match status" value="5"/>
</dbReference>
<organism evidence="5 6">
    <name type="scientific">Polyplosphaeria fusca</name>
    <dbReference type="NCBI Taxonomy" id="682080"/>
    <lineage>
        <taxon>Eukaryota</taxon>
        <taxon>Fungi</taxon>
        <taxon>Dikarya</taxon>
        <taxon>Ascomycota</taxon>
        <taxon>Pezizomycotina</taxon>
        <taxon>Dothideomycetes</taxon>
        <taxon>Pleosporomycetidae</taxon>
        <taxon>Pleosporales</taxon>
        <taxon>Tetraplosphaeriaceae</taxon>
        <taxon>Polyplosphaeria</taxon>
    </lineage>
</organism>
<dbReference type="Gene3D" id="3.40.50.300">
    <property type="entry name" value="P-loop containing nucleotide triphosphate hydrolases"/>
    <property type="match status" value="1"/>
</dbReference>
<evidence type="ECO:0000259" key="3">
    <source>
        <dbReference type="Pfam" id="PF17100"/>
    </source>
</evidence>
<dbReference type="InterPro" id="IPR002110">
    <property type="entry name" value="Ankyrin_rpt"/>
</dbReference>
<keyword evidence="6" id="KW-1185">Reference proteome</keyword>
<dbReference type="InterPro" id="IPR031359">
    <property type="entry name" value="NACHT_N"/>
</dbReference>
<evidence type="ECO:0000256" key="2">
    <source>
        <dbReference type="PROSITE-ProRule" id="PRU00023"/>
    </source>
</evidence>
<dbReference type="Pfam" id="PF12796">
    <property type="entry name" value="Ank_2"/>
    <property type="match status" value="2"/>
</dbReference>
<proteinExistence type="predicted"/>
<feature type="repeat" description="ANK" evidence="2">
    <location>
        <begin position="799"/>
        <end position="831"/>
    </location>
</feature>
<feature type="repeat" description="ANK" evidence="2">
    <location>
        <begin position="958"/>
        <end position="990"/>
    </location>
</feature>
<feature type="repeat" description="ANK" evidence="2">
    <location>
        <begin position="924"/>
        <end position="956"/>
    </location>
</feature>
<feature type="domain" description="NWD NACHT-NTPase N-terminal" evidence="3">
    <location>
        <begin position="13"/>
        <end position="240"/>
    </location>
</feature>
<dbReference type="InterPro" id="IPR056884">
    <property type="entry name" value="NPHP3-like_N"/>
</dbReference>
<dbReference type="PROSITE" id="PS50088">
    <property type="entry name" value="ANK_REPEAT"/>
    <property type="match status" value="5"/>
</dbReference>
<dbReference type="PANTHER" id="PTHR10039:SF15">
    <property type="entry name" value="NACHT DOMAIN-CONTAINING PROTEIN"/>
    <property type="match status" value="1"/>
</dbReference>
<sequence length="1392" mass="157488">MSVAIREDLQFNNIWQEAYQQVKIDKPKLLDAFEQNIVKAARELCHKKGQYTYEKKLQAESKGFSDFKEKLQLIIKIQKERLEDTGTIKIANKEINVHDAAKKTIQSIIEVKAFIDVAVGYEPHAAAVWAGISICLPYLINAWTQEDDALDGLNYIQELVTRYSIVQTCLTGQTVNDTETDVRAKLRVEMINLYFNVLTYQLALLNYCLRNKALKIASNVFAYDDWKSRLQEVKDREASCKRLRDDLSTATQQDIQKGIDESNEKLDSLLEFAGREEARQELKELDRWLHVHELNPEEDHGRINQTADDETGQWFVDDVQEFLEFGESMISWGRGGPGVGKSVLMSIAINDIRRHLGDYGFDGLAYIYLQGDKKLNQTPLAFQKTILRQLRPASNALTKSLKDLRSKGVPTPNSKDLSKLLRDYGTYPYNEVNGVKQYAQARFVIFIDGLDEASPETRNKVLSTISNLDQRFFRIIMTSRLDVEISTPKELTTTFDITASPEDLDLYLRRQLRDSNIVKDDSQLEKDLALAIMNSANGMFLHARFHVKAVLEENSATNMKRVAEEPHIDYAEIYSKILDEHINPDALRLFAWLTYARRILDLETLTEALTISLDADEYDPENKINLVEIVRRCRGLAELDGDSVRFTHQTVPEFLRTYDGVKSLQSNIAATCFKRLAVSTLRKIPGNGEFGFVRVNTEGYKAYQASQHDDGEDENNNDYGSDSFLVNQMTAVREPVRLHVWARQESAFAEYAGDFALAHLRALLTAHDQVTEPMWRFLSERPSANDLTDLSIGENSYYLGFTPLHVAVYLRRQDMLDRLLKMDIEIDSLNKHGDTPLMCAAMYTNEDMLMALIHRGADINIRDKDGKTAFDLLTFDISKENISKLMPVQVDDEAVVRAAAAGLKNVLLVLLERGIGDPDSADKHGRTPLSYACEHGKDETVDILLKKHVNIDSVSKIDGSTPLHFAIESGNIRTVRLLIQKHVNVNIVDHANEHALLRVAWGGRHPERHLDASDASYMMSLILKRKPDLEIKGNNAGTALWEAVNARKYPDMVDQLIKAGSDIHREYNEVTPFQSVARDDPDLKSYALLYKAEVKLAVKLGKTFDPTLPNSRGNTVLHTAAAIPQPGVVLNALPSGGLETRNLDGRTPLFLAMHRHKGAEDAVRLLLARNAETDVVDHKGNSLLDQALIAAERNVVDMIITRPCSIEADWDMESERIQRFSEEDWFGKLKDLIIARQKRPALSNHAAHAQLHIGQYIYAHTKEIAIVRLEVPDITVSRVVFSTTSNDQGRSWFGREHQGSYHSPTWFEVAIKRGEKITLTRKLQHNVHTSSTPRTHTQHWLRESLDPRDVDWIKALEKGDTIVMNAYAAGDGWHNHVSAASIDIYGTASASE</sequence>
<dbReference type="Proteomes" id="UP000799444">
    <property type="component" value="Unassembled WGS sequence"/>
</dbReference>
<feature type="repeat" description="ANK" evidence="2">
    <location>
        <begin position="832"/>
        <end position="864"/>
    </location>
</feature>
<name>A0A9P4R5S1_9PLEO</name>
<dbReference type="InterPro" id="IPR036770">
    <property type="entry name" value="Ankyrin_rpt-contain_sf"/>
</dbReference>
<dbReference type="EMBL" id="ML996120">
    <property type="protein sequence ID" value="KAF2736971.1"/>
    <property type="molecule type" value="Genomic_DNA"/>
</dbReference>
<dbReference type="InterPro" id="IPR027417">
    <property type="entry name" value="P-loop_NTPase"/>
</dbReference>
<comment type="caution">
    <text evidence="5">The sequence shown here is derived from an EMBL/GenBank/DDBJ whole genome shotgun (WGS) entry which is preliminary data.</text>
</comment>
<dbReference type="SUPFAM" id="SSF48403">
    <property type="entry name" value="Ankyrin repeat"/>
    <property type="match status" value="1"/>
</dbReference>
<protein>
    <recommendedName>
        <fullName evidence="7">NWD NACHT-NTPase N-terminal domain-containing protein</fullName>
    </recommendedName>
</protein>